<dbReference type="Proteomes" id="UP000696485">
    <property type="component" value="Unassembled WGS sequence"/>
</dbReference>
<evidence type="ECO:0000313" key="2">
    <source>
        <dbReference type="EMBL" id="KAF9312446.1"/>
    </source>
</evidence>
<feature type="compositionally biased region" description="Pro residues" evidence="1">
    <location>
        <begin position="205"/>
        <end position="215"/>
    </location>
</feature>
<evidence type="ECO:0000256" key="1">
    <source>
        <dbReference type="SAM" id="MobiDB-lite"/>
    </source>
</evidence>
<feature type="compositionally biased region" description="Low complexity" evidence="1">
    <location>
        <begin position="107"/>
        <end position="122"/>
    </location>
</feature>
<dbReference type="AlphaFoldDB" id="A0A9P5S7Z0"/>
<feature type="region of interest" description="Disordered" evidence="1">
    <location>
        <begin position="200"/>
        <end position="220"/>
    </location>
</feature>
<comment type="caution">
    <text evidence="2">The sequence shown here is derived from an EMBL/GenBank/DDBJ whole genome shotgun (WGS) entry which is preliminary data.</text>
</comment>
<keyword evidence="3" id="KW-1185">Reference proteome</keyword>
<feature type="compositionally biased region" description="Low complexity" evidence="1">
    <location>
        <begin position="17"/>
        <end position="33"/>
    </location>
</feature>
<dbReference type="EMBL" id="JAAAUY010002410">
    <property type="protein sequence ID" value="KAF9312446.1"/>
    <property type="molecule type" value="Genomic_DNA"/>
</dbReference>
<feature type="compositionally biased region" description="Low complexity" evidence="1">
    <location>
        <begin position="75"/>
        <end position="86"/>
    </location>
</feature>
<feature type="compositionally biased region" description="Pro residues" evidence="1">
    <location>
        <begin position="123"/>
        <end position="139"/>
    </location>
</feature>
<proteinExistence type="predicted"/>
<protein>
    <submittedName>
        <fullName evidence="2">Uncharacterized protein</fullName>
    </submittedName>
</protein>
<evidence type="ECO:0000313" key="3">
    <source>
        <dbReference type="Proteomes" id="UP000696485"/>
    </source>
</evidence>
<reference evidence="2" key="1">
    <citation type="journal article" date="2020" name="Fungal Divers.">
        <title>Resolving the Mortierellaceae phylogeny through synthesis of multi-gene phylogenetics and phylogenomics.</title>
        <authorList>
            <person name="Vandepol N."/>
            <person name="Liber J."/>
            <person name="Desiro A."/>
            <person name="Na H."/>
            <person name="Kennedy M."/>
            <person name="Barry K."/>
            <person name="Grigoriev I.V."/>
            <person name="Miller A.N."/>
            <person name="O'Donnell K."/>
            <person name="Stajich J.E."/>
            <person name="Bonito G."/>
        </authorList>
    </citation>
    <scope>NUCLEOTIDE SEQUENCE</scope>
    <source>
        <strain evidence="2">NVP1</strain>
    </source>
</reference>
<feature type="region of interest" description="Disordered" evidence="1">
    <location>
        <begin position="1"/>
        <end position="140"/>
    </location>
</feature>
<organism evidence="2 3">
    <name type="scientific">Podila minutissima</name>
    <dbReference type="NCBI Taxonomy" id="64525"/>
    <lineage>
        <taxon>Eukaryota</taxon>
        <taxon>Fungi</taxon>
        <taxon>Fungi incertae sedis</taxon>
        <taxon>Mucoromycota</taxon>
        <taxon>Mortierellomycotina</taxon>
        <taxon>Mortierellomycetes</taxon>
        <taxon>Mortierellales</taxon>
        <taxon>Mortierellaceae</taxon>
        <taxon>Podila</taxon>
    </lineage>
</organism>
<accession>A0A9P5S7Z0</accession>
<name>A0A9P5S7Z0_9FUNG</name>
<gene>
    <name evidence="2" type="ORF">BG006_004381</name>
</gene>
<sequence length="275" mass="28522">MESDGSLLSGRRYKRYSGSLGSSAGASSLNALGETEEESADGNQTSFSIGSPVLLNAPTKKPKERRSKSVIFNSQLQALEPQQLFQPQPPRSPVLDVPAKPRPFSQSSTLAAPTLSLTTSSPPFGPMKSPPLALVPPPLTLGTPEGVGTLGLLESPPLNVPSISVRTADTLAYPTDSINPLSPDLHTRAYDHNAATQAEALGPFATPPPPPPQPPQVAVQDSNEAVVPYIVEAVVTVSGGSARAGSKTPPLGIGLGLQAPDATPLPIFHVTEDSH</sequence>